<reference evidence="1" key="1">
    <citation type="submission" date="2014-05" db="EMBL/GenBank/DDBJ databases">
        <title>The transcriptome of the halophilic microalga Tetraselmis sp. GSL018 isolated from the Great Salt Lake, Utah.</title>
        <authorList>
            <person name="Jinkerson R.E."/>
            <person name="D'Adamo S."/>
            <person name="Posewitz M.C."/>
        </authorList>
    </citation>
    <scope>NUCLEOTIDE SEQUENCE</scope>
    <source>
        <strain evidence="1">GSL018</strain>
    </source>
</reference>
<accession>A0A061S1C7</accession>
<gene>
    <name evidence="1" type="ORF">TSPGSL018_19479</name>
</gene>
<dbReference type="AlphaFoldDB" id="A0A061S1C7"/>
<sequence>KLFAASWFLPPPIKTAMQMSRRRGTATHKQLTEANLFGASASNEGRDAPIFLNPSFSDQNSKWNWKGRMQAAELGEKLQKQHSGEASTRLAGLAILAIPVLF</sequence>
<evidence type="ECO:0000313" key="1">
    <source>
        <dbReference type="EMBL" id="JAC76705.1"/>
    </source>
</evidence>
<feature type="non-terminal residue" evidence="1">
    <location>
        <position position="102"/>
    </location>
</feature>
<name>A0A061S1C7_9CHLO</name>
<dbReference type="EMBL" id="GBEZ01008857">
    <property type="protein sequence ID" value="JAC76705.1"/>
    <property type="molecule type" value="Transcribed_RNA"/>
</dbReference>
<proteinExistence type="predicted"/>
<feature type="non-terminal residue" evidence="1">
    <location>
        <position position="1"/>
    </location>
</feature>
<protein>
    <submittedName>
        <fullName evidence="1">Uncharacterized protein</fullName>
    </submittedName>
</protein>
<organism evidence="1">
    <name type="scientific">Tetraselmis sp. GSL018</name>
    <dbReference type="NCBI Taxonomy" id="582737"/>
    <lineage>
        <taxon>Eukaryota</taxon>
        <taxon>Viridiplantae</taxon>
        <taxon>Chlorophyta</taxon>
        <taxon>core chlorophytes</taxon>
        <taxon>Chlorodendrophyceae</taxon>
        <taxon>Chlorodendrales</taxon>
        <taxon>Chlorodendraceae</taxon>
        <taxon>Tetraselmis</taxon>
    </lineage>
</organism>